<organism evidence="2 3">
    <name type="scientific">Roseibium aquae</name>
    <dbReference type="NCBI Taxonomy" id="1323746"/>
    <lineage>
        <taxon>Bacteria</taxon>
        <taxon>Pseudomonadati</taxon>
        <taxon>Pseudomonadota</taxon>
        <taxon>Alphaproteobacteria</taxon>
        <taxon>Hyphomicrobiales</taxon>
        <taxon>Stappiaceae</taxon>
        <taxon>Roseibium</taxon>
    </lineage>
</organism>
<dbReference type="EMBL" id="BMFA01000008">
    <property type="protein sequence ID" value="GGB55277.1"/>
    <property type="molecule type" value="Genomic_DNA"/>
</dbReference>
<gene>
    <name evidence="2" type="ORF">GCM10011316_29180</name>
</gene>
<keyword evidence="3" id="KW-1185">Reference proteome</keyword>
<protein>
    <recommendedName>
        <fullName evidence="4">Sulfate transporter</fullName>
    </recommendedName>
</protein>
<sequence length="232" mass="25496">MDTLTGGPETRQDPQAGDGNPRQAADGVLDLGGQRYMRDAKGNLVPLANVKPQHKLEDETVRKIIAHADALSAQIGRFKGHTTTDLGELDALLAQEYGAVKGGKKGNRTYQSFDGLMKVTVQVSDFVDFGPELQTAKQLIDACLTEWSADSRPEIKAIVTRAFNTDKEGQINKSDIFLLLRLDIADARWGRAMDALRDAMRITGSKSYVRFYHRAAPEAAWQPITIDLAKVV</sequence>
<evidence type="ECO:0000313" key="3">
    <source>
        <dbReference type="Proteomes" id="UP000605148"/>
    </source>
</evidence>
<evidence type="ECO:0000313" key="2">
    <source>
        <dbReference type="EMBL" id="GGB55277.1"/>
    </source>
</evidence>
<dbReference type="InterPro" id="IPR021505">
    <property type="entry name" value="Phage_B3_Orf6"/>
</dbReference>
<evidence type="ECO:0008006" key="4">
    <source>
        <dbReference type="Google" id="ProtNLM"/>
    </source>
</evidence>
<name>A0A916TLL9_9HYPH</name>
<accession>A0A916TLL9</accession>
<reference evidence="2" key="1">
    <citation type="journal article" date="2014" name="Int. J. Syst. Evol. Microbiol.">
        <title>Complete genome sequence of Corynebacterium casei LMG S-19264T (=DSM 44701T), isolated from a smear-ripened cheese.</title>
        <authorList>
            <consortium name="US DOE Joint Genome Institute (JGI-PGF)"/>
            <person name="Walter F."/>
            <person name="Albersmeier A."/>
            <person name="Kalinowski J."/>
            <person name="Ruckert C."/>
        </authorList>
    </citation>
    <scope>NUCLEOTIDE SEQUENCE</scope>
    <source>
        <strain evidence="2">CGMCC 1.12426</strain>
    </source>
</reference>
<dbReference type="Proteomes" id="UP000605148">
    <property type="component" value="Unassembled WGS sequence"/>
</dbReference>
<proteinExistence type="predicted"/>
<comment type="caution">
    <text evidence="2">The sequence shown here is derived from an EMBL/GenBank/DDBJ whole genome shotgun (WGS) entry which is preliminary data.</text>
</comment>
<feature type="region of interest" description="Disordered" evidence="1">
    <location>
        <begin position="1"/>
        <end position="27"/>
    </location>
</feature>
<dbReference type="OrthoDB" id="7554786at2"/>
<dbReference type="AlphaFoldDB" id="A0A916TLL9"/>
<evidence type="ECO:0000256" key="1">
    <source>
        <dbReference type="SAM" id="MobiDB-lite"/>
    </source>
</evidence>
<reference evidence="2" key="2">
    <citation type="submission" date="2020-09" db="EMBL/GenBank/DDBJ databases">
        <authorList>
            <person name="Sun Q."/>
            <person name="Zhou Y."/>
        </authorList>
    </citation>
    <scope>NUCLEOTIDE SEQUENCE</scope>
    <source>
        <strain evidence="2">CGMCC 1.12426</strain>
    </source>
</reference>
<dbReference type="Pfam" id="PF11363">
    <property type="entry name" value="DUF3164"/>
    <property type="match status" value="1"/>
</dbReference>